<dbReference type="InterPro" id="IPR058240">
    <property type="entry name" value="rSAM_sf"/>
</dbReference>
<protein>
    <submittedName>
        <fullName evidence="12">Putative lysine 2,3-aminomutase YodO family protein</fullName>
    </submittedName>
</protein>
<dbReference type="STRING" id="1434232.MAIT1_02138"/>
<evidence type="ECO:0000256" key="9">
    <source>
        <dbReference type="ARBA" id="ARBA00023014"/>
    </source>
</evidence>
<comment type="cofactor">
    <cofactor evidence="2">
        <name>[4Fe-4S] cluster</name>
        <dbReference type="ChEBI" id="CHEBI:49883"/>
    </cofactor>
</comment>
<keyword evidence="13" id="KW-1185">Reference proteome</keyword>
<keyword evidence="6 10" id="KW-0479">Metal-binding</keyword>
<comment type="caution">
    <text evidence="12">The sequence shown here is derived from an EMBL/GenBank/DDBJ whole genome shotgun (WGS) entry which is preliminary data.</text>
</comment>
<evidence type="ECO:0000256" key="4">
    <source>
        <dbReference type="ARBA" id="ARBA00022485"/>
    </source>
</evidence>
<evidence type="ECO:0000313" key="12">
    <source>
        <dbReference type="EMBL" id="OSM02053.1"/>
    </source>
</evidence>
<name>A0A1Y2K217_9PROT</name>
<dbReference type="GO" id="GO:0051539">
    <property type="term" value="F:4 iron, 4 sulfur cluster binding"/>
    <property type="evidence" value="ECO:0007669"/>
    <property type="project" value="UniProtKB-KW"/>
</dbReference>
<evidence type="ECO:0000256" key="2">
    <source>
        <dbReference type="ARBA" id="ARBA00001966"/>
    </source>
</evidence>
<dbReference type="Gene3D" id="6.10.140.1170">
    <property type="match status" value="1"/>
</dbReference>
<gene>
    <name evidence="12" type="ORF">MAIT1_02138</name>
</gene>
<dbReference type="PANTHER" id="PTHR30538">
    <property type="entry name" value="LYSINE 2,3-AMINOMUTASE-RELATED"/>
    <property type="match status" value="1"/>
</dbReference>
<feature type="binding site" evidence="10">
    <location>
        <position position="151"/>
    </location>
    <ligand>
        <name>[4Fe-4S] cluster</name>
        <dbReference type="ChEBI" id="CHEBI:49883"/>
        <note>4Fe-4S-S-AdoMet</note>
    </ligand>
</feature>
<dbReference type="GO" id="GO:0046872">
    <property type="term" value="F:metal ion binding"/>
    <property type="evidence" value="ECO:0007669"/>
    <property type="project" value="UniProtKB-KW"/>
</dbReference>
<reference evidence="12 13" key="1">
    <citation type="journal article" date="2016" name="BMC Genomics">
        <title>Combined genomic and structural analyses of a cultured magnetotactic bacterium reveals its niche adaptation to a dynamic environment.</title>
        <authorList>
            <person name="Araujo A.C."/>
            <person name="Morillo V."/>
            <person name="Cypriano J."/>
            <person name="Teixeira L.C."/>
            <person name="Leao P."/>
            <person name="Lyra S."/>
            <person name="Almeida L.G."/>
            <person name="Bazylinski D.A."/>
            <person name="Vasconcellos A.T."/>
            <person name="Abreu F."/>
            <person name="Lins U."/>
        </authorList>
    </citation>
    <scope>NUCLEOTIDE SEQUENCE [LARGE SCALE GENOMIC DNA]</scope>
    <source>
        <strain evidence="12 13">IT-1</strain>
    </source>
</reference>
<dbReference type="InterPro" id="IPR007197">
    <property type="entry name" value="rSAM"/>
</dbReference>
<sequence length="408" mass="46351">MSCRRAIQEVQILQELSMLAQPEALPPLSDWQAFDWKTELRNNVRTVADLEQVLPLQGEEKAALERVVDLHPMNIPRYYLNLIDSNDPHDPIRKLAVPQTEELVVAGAMGDTTTDPYGDDKHSKGNGILHKYSYTALVVSTEACTMYCRHCFRKVFVGLPNDKTVENFEQAAKYIAEHDEITNVVISGGDPMMLPTENLRRMLDALKDIPHLNYVRIGTRTPVVFPMRFFEDEVIELFREFNEAKTLYMPTHFNHPAEITPESTEAVKRIRSAGVTMNNQAVLLKGINDDADTLAELMNGLTRIGVNPYYLYQCMPVARVRHHFQTPLKAGVDMVDAARQRMDGYAKRFKFIIAHDMGKIEICGRVGDKLILKQIHARQESPEEASRMLVYQLTEEGGELEDLQPVAI</sequence>
<dbReference type="GO" id="GO:0003824">
    <property type="term" value="F:catalytic activity"/>
    <property type="evidence" value="ECO:0007669"/>
    <property type="project" value="InterPro"/>
</dbReference>
<feature type="binding site" evidence="10">
    <location>
        <position position="148"/>
    </location>
    <ligand>
        <name>[4Fe-4S] cluster</name>
        <dbReference type="ChEBI" id="CHEBI:49883"/>
        <note>4Fe-4S-S-AdoMet</note>
    </ligand>
</feature>
<dbReference type="Proteomes" id="UP000194003">
    <property type="component" value="Unassembled WGS sequence"/>
</dbReference>
<keyword evidence="9 10" id="KW-0411">Iron-sulfur</keyword>
<dbReference type="InterPro" id="IPR003739">
    <property type="entry name" value="Lys_aminomutase/Glu_NH3_mut"/>
</dbReference>
<dbReference type="EMBL" id="LVJN01000020">
    <property type="protein sequence ID" value="OSM02053.1"/>
    <property type="molecule type" value="Genomic_DNA"/>
</dbReference>
<comment type="similarity">
    <text evidence="3">Belongs to the radical SAM superfamily. KamA family.</text>
</comment>
<evidence type="ECO:0000256" key="7">
    <source>
        <dbReference type="ARBA" id="ARBA00022898"/>
    </source>
</evidence>
<dbReference type="CDD" id="cd01335">
    <property type="entry name" value="Radical_SAM"/>
    <property type="match status" value="1"/>
</dbReference>
<accession>A0A1Y2K217</accession>
<dbReference type="Gene3D" id="3.20.20.70">
    <property type="entry name" value="Aldolase class I"/>
    <property type="match status" value="1"/>
</dbReference>
<dbReference type="AlphaFoldDB" id="A0A1Y2K217"/>
<keyword evidence="7" id="KW-0663">Pyridoxal phosphate</keyword>
<dbReference type="PIRSF" id="PIRSF004911">
    <property type="entry name" value="DUF160"/>
    <property type="match status" value="1"/>
</dbReference>
<dbReference type="PANTHER" id="PTHR30538:SF0">
    <property type="entry name" value="L-LYSINE 2,3-AMINOMUTASE AQ_1632-RELATED"/>
    <property type="match status" value="1"/>
</dbReference>
<feature type="domain" description="Radical SAM core" evidence="11">
    <location>
        <begin position="130"/>
        <end position="348"/>
    </location>
</feature>
<dbReference type="Pfam" id="PF04055">
    <property type="entry name" value="Radical_SAM"/>
    <property type="match status" value="1"/>
</dbReference>
<evidence type="ECO:0000256" key="10">
    <source>
        <dbReference type="PIRSR" id="PIRSR004911-1"/>
    </source>
</evidence>
<dbReference type="SUPFAM" id="SSF102114">
    <property type="entry name" value="Radical SAM enzymes"/>
    <property type="match status" value="1"/>
</dbReference>
<keyword evidence="8" id="KW-0408">Iron</keyword>
<keyword evidence="4 10" id="KW-0004">4Fe-4S</keyword>
<comment type="cofactor">
    <cofactor evidence="1">
        <name>pyridoxal 5'-phosphate</name>
        <dbReference type="ChEBI" id="CHEBI:597326"/>
    </cofactor>
</comment>
<dbReference type="SFLD" id="SFLDS00029">
    <property type="entry name" value="Radical_SAM"/>
    <property type="match status" value="1"/>
</dbReference>
<dbReference type="InterPro" id="IPR013785">
    <property type="entry name" value="Aldolase_TIM"/>
</dbReference>
<dbReference type="SFLD" id="SFLDG01070">
    <property type="entry name" value="PLP-dependent"/>
    <property type="match status" value="1"/>
</dbReference>
<keyword evidence="5" id="KW-0949">S-adenosyl-L-methionine</keyword>
<evidence type="ECO:0000313" key="13">
    <source>
        <dbReference type="Proteomes" id="UP000194003"/>
    </source>
</evidence>
<evidence type="ECO:0000256" key="6">
    <source>
        <dbReference type="ARBA" id="ARBA00022723"/>
    </source>
</evidence>
<evidence type="ECO:0000256" key="1">
    <source>
        <dbReference type="ARBA" id="ARBA00001933"/>
    </source>
</evidence>
<evidence type="ECO:0000259" key="11">
    <source>
        <dbReference type="PROSITE" id="PS51918"/>
    </source>
</evidence>
<feature type="binding site" evidence="10">
    <location>
        <position position="144"/>
    </location>
    <ligand>
        <name>[4Fe-4S] cluster</name>
        <dbReference type="ChEBI" id="CHEBI:49883"/>
        <note>4Fe-4S-S-AdoMet</note>
    </ligand>
</feature>
<evidence type="ECO:0000256" key="8">
    <source>
        <dbReference type="ARBA" id="ARBA00023004"/>
    </source>
</evidence>
<organism evidence="12 13">
    <name type="scientific">Magnetofaba australis IT-1</name>
    <dbReference type="NCBI Taxonomy" id="1434232"/>
    <lineage>
        <taxon>Bacteria</taxon>
        <taxon>Pseudomonadati</taxon>
        <taxon>Pseudomonadota</taxon>
        <taxon>Magnetococcia</taxon>
        <taxon>Magnetococcales</taxon>
        <taxon>Magnetococcaceae</taxon>
        <taxon>Magnetofaba</taxon>
    </lineage>
</organism>
<dbReference type="PROSITE" id="PS51918">
    <property type="entry name" value="RADICAL_SAM"/>
    <property type="match status" value="1"/>
</dbReference>
<evidence type="ECO:0000256" key="5">
    <source>
        <dbReference type="ARBA" id="ARBA00022691"/>
    </source>
</evidence>
<dbReference type="NCBIfam" id="TIGR00238">
    <property type="entry name" value="KamA family radical SAM protein"/>
    <property type="match status" value="1"/>
</dbReference>
<proteinExistence type="inferred from homology"/>
<evidence type="ECO:0000256" key="3">
    <source>
        <dbReference type="ARBA" id="ARBA00008703"/>
    </source>
</evidence>